<evidence type="ECO:0000313" key="1">
    <source>
        <dbReference type="EMBL" id="KJY73987.1"/>
    </source>
</evidence>
<dbReference type="Pfam" id="PF06226">
    <property type="entry name" value="DUF1007"/>
    <property type="match status" value="1"/>
</dbReference>
<organism evidence="1">
    <name type="scientific">Vibrio coralliilyticus</name>
    <dbReference type="NCBI Taxonomy" id="190893"/>
    <lineage>
        <taxon>Bacteria</taxon>
        <taxon>Pseudomonadati</taxon>
        <taxon>Pseudomonadota</taxon>
        <taxon>Gammaproteobacteria</taxon>
        <taxon>Vibrionales</taxon>
        <taxon>Vibrionaceae</taxon>
        <taxon>Vibrio</taxon>
    </lineage>
</organism>
<comment type="caution">
    <text evidence="1">The sequence shown here is derived from an EMBL/GenBank/DDBJ whole genome shotgun (WGS) entry which is preliminary data.</text>
</comment>
<dbReference type="EMBL" id="JXXR01000010">
    <property type="protein sequence ID" value="KJY73987.1"/>
    <property type="molecule type" value="Genomic_DNA"/>
</dbReference>
<proteinExistence type="predicted"/>
<accession>A0A837G7G1</accession>
<protein>
    <submittedName>
        <fullName evidence="1">Uncharacterized protein</fullName>
    </submittedName>
</protein>
<reference evidence="1" key="1">
    <citation type="journal article" date="2015" name="BMC Genomics">
        <title>Genome mining reveals unlocked bioactive potential of marine Gram-negative bacteria.</title>
        <authorList>
            <person name="Machado H."/>
            <person name="Sonnenschein E.C."/>
            <person name="Melchiorsen J."/>
            <person name="Gram L."/>
        </authorList>
    </citation>
    <scope>NUCLEOTIDE SEQUENCE</scope>
    <source>
        <strain evidence="1">S2052</strain>
    </source>
</reference>
<dbReference type="InterPro" id="IPR010412">
    <property type="entry name" value="DUF1007"/>
</dbReference>
<name>A0A837G7G1_9VIBR</name>
<gene>
    <name evidence="1" type="ORF">TW71_09800</name>
</gene>
<sequence>MNKLDGFFKPCIRLIKQISDAGNNFSSAYRGRIQESWGNKSWLFIAMIIAPSVQAHPHSWIDLKTYIQGKNGMITSLKMEWTFDAMTSAYMLDGKDMSAEHEQSSLQEVSASVLENMLYEHYFTYFYDGETPIKYKVAQNGSLARNRAKLVLSFELPLSKPQPVTRDSLRLLIFEPSYYVDMAWKSSNDVILSPELERQCDLEVIEPNPTPEQMSYAMSLPADADPDNALGQLFTQTVKIHCASIPSV</sequence>
<dbReference type="AlphaFoldDB" id="A0A837G7G1"/>